<dbReference type="RefSeq" id="WP_010889337.1">
    <property type="nucleotide sequence ID" value="NC_001264.1"/>
</dbReference>
<dbReference type="KEGG" id="dra:DR_A0078"/>
<reference evidence="1 2" key="1">
    <citation type="journal article" date="1999" name="Science">
        <title>Genome sequence of the radioresistant bacterium Deinococcus radiodurans R1.</title>
        <authorList>
            <person name="White O."/>
            <person name="Eisen J.A."/>
            <person name="Heidelberg J.F."/>
            <person name="Hickey E.K."/>
            <person name="Peterson J.D."/>
            <person name="Dodson R.J."/>
            <person name="Haft D.H."/>
            <person name="Gwinn M.L."/>
            <person name="Nelson W.C."/>
            <person name="Richardson D.L."/>
            <person name="Moffat K.S."/>
            <person name="Qin H."/>
            <person name="Jiang L."/>
            <person name="Pamphile W."/>
            <person name="Crosby M."/>
            <person name="Shen M."/>
            <person name="Vamathevan J.J."/>
            <person name="Lam P."/>
            <person name="McDonald L."/>
            <person name="Utterback T."/>
            <person name="Zalewski C."/>
            <person name="Makarova K.S."/>
            <person name="Aravind L."/>
            <person name="Daly M.J."/>
            <person name="Minton K.W."/>
            <person name="Fleischmann R.D."/>
            <person name="Ketchum K.A."/>
            <person name="Nelson K.E."/>
            <person name="Salzberg S."/>
            <person name="Smith H.O."/>
            <person name="Venter J.C."/>
            <person name="Fraser C.M."/>
        </authorList>
    </citation>
    <scope>NUCLEOTIDE SEQUENCE [LARGE SCALE GENOMIC DNA]</scope>
    <source>
        <strain evidence="2">ATCC 13939 / DSM 20539 / JCM 16871 / LMG 4051 / NBRC 15346 / NCIMB 9279 / R1 / VKM B-1422</strain>
    </source>
</reference>
<dbReference type="STRING" id="243230.DR_A0078"/>
<dbReference type="HOGENOM" id="CLU_2092801_0_0_0"/>
<evidence type="ECO:0000313" key="2">
    <source>
        <dbReference type="Proteomes" id="UP000002524"/>
    </source>
</evidence>
<dbReference type="Pfam" id="PF12840">
    <property type="entry name" value="HTH_20"/>
    <property type="match status" value="1"/>
</dbReference>
<gene>
    <name evidence="1" type="ordered locus">DR_A0078</name>
</gene>
<protein>
    <recommendedName>
        <fullName evidence="3">HTH arsR-type domain-containing protein</fullName>
    </recommendedName>
</protein>
<name>Q9RZ76_DEIRA</name>
<sequence length="116" mass="12847">MRLLSDERHQHLEAAARCYSTMTRRALLAVLAERSPATTLDIQRAFPALSNEQLSQDIRPLLKAGLVKSPGRLGRGRPHFYSLTPTGIQALRDLHDELSALIAALPVEAPDDETHE</sequence>
<evidence type="ECO:0000313" key="1">
    <source>
        <dbReference type="EMBL" id="AAF12350.1"/>
    </source>
</evidence>
<dbReference type="InParanoid" id="Q9RZ76"/>
<evidence type="ECO:0008006" key="3">
    <source>
        <dbReference type="Google" id="ProtNLM"/>
    </source>
</evidence>
<dbReference type="Proteomes" id="UP000002524">
    <property type="component" value="Chromosome 2"/>
</dbReference>
<dbReference type="InterPro" id="IPR036390">
    <property type="entry name" value="WH_DNA-bd_sf"/>
</dbReference>
<accession>Q9RZ76</accession>
<dbReference type="Gene3D" id="1.10.10.10">
    <property type="entry name" value="Winged helix-like DNA-binding domain superfamily/Winged helix DNA-binding domain"/>
    <property type="match status" value="1"/>
</dbReference>
<dbReference type="OrthoDB" id="4952043at2"/>
<organism evidence="1 2">
    <name type="scientific">Deinococcus radiodurans (strain ATCC 13939 / DSM 20539 / JCM 16871 / CCUG 27074 / LMG 4051 / NBRC 15346 / NCIMB 9279 / VKM B-1422 / R1)</name>
    <dbReference type="NCBI Taxonomy" id="243230"/>
    <lineage>
        <taxon>Bacteria</taxon>
        <taxon>Thermotogati</taxon>
        <taxon>Deinococcota</taxon>
        <taxon>Deinococci</taxon>
        <taxon>Deinococcales</taxon>
        <taxon>Deinococcaceae</taxon>
        <taxon>Deinococcus</taxon>
    </lineage>
</organism>
<dbReference type="AlphaFoldDB" id="Q9RZ76"/>
<proteinExistence type="predicted"/>
<dbReference type="PIR" id="H75601">
    <property type="entry name" value="H75601"/>
</dbReference>
<dbReference type="EMBL" id="AE001825">
    <property type="protein sequence ID" value="AAF12350.1"/>
    <property type="molecule type" value="Genomic_DNA"/>
</dbReference>
<dbReference type="GeneID" id="69518971"/>
<dbReference type="EnsemblBacteria" id="AAF12350">
    <property type="protein sequence ID" value="AAF12350"/>
    <property type="gene ID" value="DR_A0078"/>
</dbReference>
<dbReference type="PaxDb" id="243230-DR_A0078"/>
<dbReference type="PATRIC" id="fig|243230.17.peg.2963"/>
<dbReference type="eggNOG" id="COG0640">
    <property type="taxonomic scope" value="Bacteria"/>
</dbReference>
<dbReference type="SUPFAM" id="SSF46785">
    <property type="entry name" value="Winged helix' DNA-binding domain"/>
    <property type="match status" value="1"/>
</dbReference>
<keyword evidence="2" id="KW-1185">Reference proteome</keyword>
<dbReference type="InterPro" id="IPR036388">
    <property type="entry name" value="WH-like_DNA-bd_sf"/>
</dbReference>